<feature type="compositionally biased region" description="Basic residues" evidence="1">
    <location>
        <begin position="58"/>
        <end position="71"/>
    </location>
</feature>
<dbReference type="KEGG" id="gtt:GUITHDRAFT_119940"/>
<protein>
    <submittedName>
        <fullName evidence="2 3">Uncharacterized protein</fullName>
    </submittedName>
</protein>
<dbReference type="Proteomes" id="UP000011087">
    <property type="component" value="Unassembled WGS sequence"/>
</dbReference>
<proteinExistence type="predicted"/>
<dbReference type="HOGENOM" id="CLU_1589543_0_0_1"/>
<evidence type="ECO:0000313" key="2">
    <source>
        <dbReference type="EMBL" id="EKX33895.1"/>
    </source>
</evidence>
<dbReference type="AlphaFoldDB" id="L1IDJ3"/>
<organism evidence="2">
    <name type="scientific">Guillardia theta (strain CCMP2712)</name>
    <name type="common">Cryptophyte</name>
    <dbReference type="NCBI Taxonomy" id="905079"/>
    <lineage>
        <taxon>Eukaryota</taxon>
        <taxon>Cryptophyceae</taxon>
        <taxon>Pyrenomonadales</taxon>
        <taxon>Geminigeraceae</taxon>
        <taxon>Guillardia</taxon>
    </lineage>
</organism>
<dbReference type="EMBL" id="JH993126">
    <property type="protein sequence ID" value="EKX33895.1"/>
    <property type="molecule type" value="Genomic_DNA"/>
</dbReference>
<feature type="compositionally biased region" description="Polar residues" evidence="1">
    <location>
        <begin position="72"/>
        <end position="85"/>
    </location>
</feature>
<feature type="compositionally biased region" description="Polar residues" evidence="1">
    <location>
        <begin position="117"/>
        <end position="130"/>
    </location>
</feature>
<reference evidence="2 4" key="1">
    <citation type="journal article" date="2012" name="Nature">
        <title>Algal genomes reveal evolutionary mosaicism and the fate of nucleomorphs.</title>
        <authorList>
            <consortium name="DOE Joint Genome Institute"/>
            <person name="Curtis B.A."/>
            <person name="Tanifuji G."/>
            <person name="Burki F."/>
            <person name="Gruber A."/>
            <person name="Irimia M."/>
            <person name="Maruyama S."/>
            <person name="Arias M.C."/>
            <person name="Ball S.G."/>
            <person name="Gile G.H."/>
            <person name="Hirakawa Y."/>
            <person name="Hopkins J.F."/>
            <person name="Kuo A."/>
            <person name="Rensing S.A."/>
            <person name="Schmutz J."/>
            <person name="Symeonidi A."/>
            <person name="Elias M."/>
            <person name="Eveleigh R.J."/>
            <person name="Herman E.K."/>
            <person name="Klute M.J."/>
            <person name="Nakayama T."/>
            <person name="Obornik M."/>
            <person name="Reyes-Prieto A."/>
            <person name="Armbrust E.V."/>
            <person name="Aves S.J."/>
            <person name="Beiko R.G."/>
            <person name="Coutinho P."/>
            <person name="Dacks J.B."/>
            <person name="Durnford D.G."/>
            <person name="Fast N.M."/>
            <person name="Green B.R."/>
            <person name="Grisdale C.J."/>
            <person name="Hempel F."/>
            <person name="Henrissat B."/>
            <person name="Hoppner M.P."/>
            <person name="Ishida K."/>
            <person name="Kim E."/>
            <person name="Koreny L."/>
            <person name="Kroth P.G."/>
            <person name="Liu Y."/>
            <person name="Malik S.B."/>
            <person name="Maier U.G."/>
            <person name="McRose D."/>
            <person name="Mock T."/>
            <person name="Neilson J.A."/>
            <person name="Onodera N.T."/>
            <person name="Poole A.M."/>
            <person name="Pritham E.J."/>
            <person name="Richards T.A."/>
            <person name="Rocap G."/>
            <person name="Roy S.W."/>
            <person name="Sarai C."/>
            <person name="Schaack S."/>
            <person name="Shirato S."/>
            <person name="Slamovits C.H."/>
            <person name="Spencer D.F."/>
            <person name="Suzuki S."/>
            <person name="Worden A.Z."/>
            <person name="Zauner S."/>
            <person name="Barry K."/>
            <person name="Bell C."/>
            <person name="Bharti A.K."/>
            <person name="Crow J.A."/>
            <person name="Grimwood J."/>
            <person name="Kramer R."/>
            <person name="Lindquist E."/>
            <person name="Lucas S."/>
            <person name="Salamov A."/>
            <person name="McFadden G.I."/>
            <person name="Lane C.E."/>
            <person name="Keeling P.J."/>
            <person name="Gray M.W."/>
            <person name="Grigoriev I.V."/>
            <person name="Archibald J.M."/>
        </authorList>
    </citation>
    <scope>NUCLEOTIDE SEQUENCE</scope>
    <source>
        <strain evidence="2 4">CCMP2712</strain>
    </source>
</reference>
<feature type="compositionally biased region" description="Low complexity" evidence="1">
    <location>
        <begin position="158"/>
        <end position="168"/>
    </location>
</feature>
<sequence>MSEDGRLQDPILRLERVCPAAVRGEDITLLIGQRSASMHMAREDAHDKRGHCIGFTGRRHTVHSEKLHKHTQNTSPKRTSTAGTQTRHRQPKREAAQTSSLRVRQSSAPLDVFPPSESETSGEDSPSGDSTKSEEELSSGSRSACARKGVMRLAPDKSASSVSSVVRR</sequence>
<feature type="compositionally biased region" description="Polar residues" evidence="1">
    <location>
        <begin position="96"/>
        <end position="108"/>
    </location>
</feature>
<evidence type="ECO:0000256" key="1">
    <source>
        <dbReference type="SAM" id="MobiDB-lite"/>
    </source>
</evidence>
<evidence type="ECO:0000313" key="3">
    <source>
        <dbReference type="EnsemblProtists" id="EKX33895"/>
    </source>
</evidence>
<gene>
    <name evidence="2" type="ORF">GUITHDRAFT_119940</name>
</gene>
<keyword evidence="4" id="KW-1185">Reference proteome</keyword>
<accession>L1IDJ3</accession>
<dbReference type="EnsemblProtists" id="EKX33895">
    <property type="protein sequence ID" value="EKX33895"/>
    <property type="gene ID" value="GUITHDRAFT_119940"/>
</dbReference>
<dbReference type="PaxDb" id="55529-EKX33895"/>
<reference evidence="4" key="2">
    <citation type="submission" date="2012-11" db="EMBL/GenBank/DDBJ databases">
        <authorList>
            <person name="Kuo A."/>
            <person name="Curtis B.A."/>
            <person name="Tanifuji G."/>
            <person name="Burki F."/>
            <person name="Gruber A."/>
            <person name="Irimia M."/>
            <person name="Maruyama S."/>
            <person name="Arias M.C."/>
            <person name="Ball S.G."/>
            <person name="Gile G.H."/>
            <person name="Hirakawa Y."/>
            <person name="Hopkins J.F."/>
            <person name="Rensing S.A."/>
            <person name="Schmutz J."/>
            <person name="Symeonidi A."/>
            <person name="Elias M."/>
            <person name="Eveleigh R.J."/>
            <person name="Herman E.K."/>
            <person name="Klute M.J."/>
            <person name="Nakayama T."/>
            <person name="Obornik M."/>
            <person name="Reyes-Prieto A."/>
            <person name="Armbrust E.V."/>
            <person name="Aves S.J."/>
            <person name="Beiko R.G."/>
            <person name="Coutinho P."/>
            <person name="Dacks J.B."/>
            <person name="Durnford D.G."/>
            <person name="Fast N.M."/>
            <person name="Green B.R."/>
            <person name="Grisdale C."/>
            <person name="Hempe F."/>
            <person name="Henrissat B."/>
            <person name="Hoppner M.P."/>
            <person name="Ishida K.-I."/>
            <person name="Kim E."/>
            <person name="Koreny L."/>
            <person name="Kroth P.G."/>
            <person name="Liu Y."/>
            <person name="Malik S.-B."/>
            <person name="Maier U.G."/>
            <person name="McRose D."/>
            <person name="Mock T."/>
            <person name="Neilson J.A."/>
            <person name="Onodera N.T."/>
            <person name="Poole A.M."/>
            <person name="Pritham E.J."/>
            <person name="Richards T.A."/>
            <person name="Rocap G."/>
            <person name="Roy S.W."/>
            <person name="Sarai C."/>
            <person name="Schaack S."/>
            <person name="Shirato S."/>
            <person name="Slamovits C.H."/>
            <person name="Spencer D.F."/>
            <person name="Suzuki S."/>
            <person name="Worden A.Z."/>
            <person name="Zauner S."/>
            <person name="Barry K."/>
            <person name="Bell C."/>
            <person name="Bharti A.K."/>
            <person name="Crow J.A."/>
            <person name="Grimwood J."/>
            <person name="Kramer R."/>
            <person name="Lindquist E."/>
            <person name="Lucas S."/>
            <person name="Salamov A."/>
            <person name="McFadden G.I."/>
            <person name="Lane C.E."/>
            <person name="Keeling P.J."/>
            <person name="Gray M.W."/>
            <person name="Grigoriev I.V."/>
            <person name="Archibald J.M."/>
        </authorList>
    </citation>
    <scope>NUCLEOTIDE SEQUENCE</scope>
    <source>
        <strain evidence="4">CCMP2712</strain>
    </source>
</reference>
<evidence type="ECO:0000313" key="4">
    <source>
        <dbReference type="Proteomes" id="UP000011087"/>
    </source>
</evidence>
<dbReference type="RefSeq" id="XP_005820875.1">
    <property type="nucleotide sequence ID" value="XM_005820818.1"/>
</dbReference>
<dbReference type="GeneID" id="17290634"/>
<feature type="region of interest" description="Disordered" evidence="1">
    <location>
        <begin position="58"/>
        <end position="168"/>
    </location>
</feature>
<reference evidence="3" key="3">
    <citation type="submission" date="2015-06" db="UniProtKB">
        <authorList>
            <consortium name="EnsemblProtists"/>
        </authorList>
    </citation>
    <scope>IDENTIFICATION</scope>
</reference>
<name>L1IDJ3_GUITC</name>